<proteinExistence type="predicted"/>
<evidence type="ECO:0000313" key="1">
    <source>
        <dbReference type="EMBL" id="KAK5938880.1"/>
    </source>
</evidence>
<sequence>MPSAELTNDVPLQYDWDVPAMQKEIGTIRIPSPLLYHRRSQGVSTEPLVEPLLTHKQPDAGPDKYNSKYTRLMSEIRAAGQEKQTAEPSSSTFVAARLPLMGEALSADQSEDGGVSLQDISAVAASSDELRSKASYLPPILTTTNTYIFPKRVYHVVCQPNPAWSGPAYSNINQSWGWDQNLVFPKLAVPGHNGQPLSRSSSSGNSDQGMILRSTQGVKYANLTTSMPTSKPALQESRVRSSTQDSFDSKFDVATARKLDLPTLVDSMSAEAKVQGWDTISPGAPIAVVASEALNRGAQLTCDTNTAADDEFPEGAKPIGKMVDWLFDELDSECLLHSEKEQGRDDHFAVTAVRNEDILAKIDASEAEDKVNEVWFDYHAPIEAAGVEAGSDGEQVDAVDAEADDADWAWDNDEWESVESTPMTDCDEPVGLFATEWEQ</sequence>
<dbReference type="Proteomes" id="UP001334248">
    <property type="component" value="Unassembled WGS sequence"/>
</dbReference>
<dbReference type="RefSeq" id="XP_064726970.1">
    <property type="nucleotide sequence ID" value="XM_064877468.1"/>
</dbReference>
<name>A0ABR0RE33_9EURO</name>
<evidence type="ECO:0000313" key="2">
    <source>
        <dbReference type="Proteomes" id="UP001334248"/>
    </source>
</evidence>
<gene>
    <name evidence="1" type="ORF">PMZ80_009072</name>
</gene>
<dbReference type="EMBL" id="JAVHJV010000012">
    <property type="protein sequence ID" value="KAK5938880.1"/>
    <property type="molecule type" value="Genomic_DNA"/>
</dbReference>
<comment type="caution">
    <text evidence="1">The sequence shown here is derived from an EMBL/GenBank/DDBJ whole genome shotgun (WGS) entry which is preliminary data.</text>
</comment>
<accession>A0ABR0RE33</accession>
<keyword evidence="2" id="KW-1185">Reference proteome</keyword>
<dbReference type="GeneID" id="90002521"/>
<organism evidence="1 2">
    <name type="scientific">Knufia obscura</name>
    <dbReference type="NCBI Taxonomy" id="1635080"/>
    <lineage>
        <taxon>Eukaryota</taxon>
        <taxon>Fungi</taxon>
        <taxon>Dikarya</taxon>
        <taxon>Ascomycota</taxon>
        <taxon>Pezizomycotina</taxon>
        <taxon>Eurotiomycetes</taxon>
        <taxon>Chaetothyriomycetidae</taxon>
        <taxon>Chaetothyriales</taxon>
        <taxon>Trichomeriaceae</taxon>
        <taxon>Knufia</taxon>
    </lineage>
</organism>
<protein>
    <submittedName>
        <fullName evidence="1">Uncharacterized protein</fullName>
    </submittedName>
</protein>
<reference evidence="1 2" key="1">
    <citation type="journal article" date="2023" name="Res Sq">
        <title>Genomic and morphological characterization of Knufia obscura isolated from the Mars 2020 spacecraft assembly facility.</title>
        <authorList>
            <person name="Chander A.M."/>
            <person name="Teixeira M.M."/>
            <person name="Singh N.K."/>
            <person name="Williams M.P."/>
            <person name="Parker C.W."/>
            <person name="Leo P."/>
            <person name="Stajich J.E."/>
            <person name="Torok T."/>
            <person name="Tighe S."/>
            <person name="Mason C.E."/>
            <person name="Venkateswaran K."/>
        </authorList>
    </citation>
    <scope>NUCLEOTIDE SEQUENCE [LARGE SCALE GENOMIC DNA]</scope>
    <source>
        <strain evidence="1 2">CCFEE 5817</strain>
    </source>
</reference>